<dbReference type="SMR" id="A2E0H5"/>
<evidence type="ECO:0000256" key="1">
    <source>
        <dbReference type="SAM" id="MobiDB-lite"/>
    </source>
</evidence>
<reference evidence="2" key="1">
    <citation type="submission" date="2006-10" db="EMBL/GenBank/DDBJ databases">
        <authorList>
            <person name="Amadeo P."/>
            <person name="Zhao Q."/>
            <person name="Wortman J."/>
            <person name="Fraser-Liggett C."/>
            <person name="Carlton J."/>
        </authorList>
    </citation>
    <scope>NUCLEOTIDE SEQUENCE</scope>
    <source>
        <strain evidence="2">G3</strain>
    </source>
</reference>
<dbReference type="Proteomes" id="UP000001542">
    <property type="component" value="Unassembled WGS sequence"/>
</dbReference>
<feature type="compositionally biased region" description="Polar residues" evidence="1">
    <location>
        <begin position="315"/>
        <end position="325"/>
    </location>
</feature>
<dbReference type="KEGG" id="tva:4771840"/>
<organism evidence="2 3">
    <name type="scientific">Trichomonas vaginalis (strain ATCC PRA-98 / G3)</name>
    <dbReference type="NCBI Taxonomy" id="412133"/>
    <lineage>
        <taxon>Eukaryota</taxon>
        <taxon>Metamonada</taxon>
        <taxon>Parabasalia</taxon>
        <taxon>Trichomonadida</taxon>
        <taxon>Trichomonadidae</taxon>
        <taxon>Trichomonas</taxon>
    </lineage>
</organism>
<evidence type="ECO:0000313" key="2">
    <source>
        <dbReference type="EMBL" id="EAY13855.1"/>
    </source>
</evidence>
<keyword evidence="3" id="KW-1185">Reference proteome</keyword>
<dbReference type="InParanoid" id="A2E0H5"/>
<name>A2E0H5_TRIV3</name>
<protein>
    <submittedName>
        <fullName evidence="2">Uncharacterized protein</fullName>
    </submittedName>
</protein>
<dbReference type="AlphaFoldDB" id="A2E0H5"/>
<feature type="compositionally biased region" description="Low complexity" evidence="1">
    <location>
        <begin position="238"/>
        <end position="314"/>
    </location>
</feature>
<dbReference type="VEuPathDB" id="TrichDB:TVAGG3_0414160"/>
<feature type="compositionally biased region" description="Basic and acidic residues" evidence="1">
    <location>
        <begin position="326"/>
        <end position="336"/>
    </location>
</feature>
<dbReference type="VEuPathDB" id="TrichDB:TVAG_044150"/>
<reference evidence="2" key="2">
    <citation type="journal article" date="2007" name="Science">
        <title>Draft genome sequence of the sexually transmitted pathogen Trichomonas vaginalis.</title>
        <authorList>
            <person name="Carlton J.M."/>
            <person name="Hirt R.P."/>
            <person name="Silva J.C."/>
            <person name="Delcher A.L."/>
            <person name="Schatz M."/>
            <person name="Zhao Q."/>
            <person name="Wortman J.R."/>
            <person name="Bidwell S.L."/>
            <person name="Alsmark U.C.M."/>
            <person name="Besteiro S."/>
            <person name="Sicheritz-Ponten T."/>
            <person name="Noel C.J."/>
            <person name="Dacks J.B."/>
            <person name="Foster P.G."/>
            <person name="Simillion C."/>
            <person name="Van de Peer Y."/>
            <person name="Miranda-Saavedra D."/>
            <person name="Barton G.J."/>
            <person name="Westrop G.D."/>
            <person name="Mueller S."/>
            <person name="Dessi D."/>
            <person name="Fiori P.L."/>
            <person name="Ren Q."/>
            <person name="Paulsen I."/>
            <person name="Zhang H."/>
            <person name="Bastida-Corcuera F.D."/>
            <person name="Simoes-Barbosa A."/>
            <person name="Brown M.T."/>
            <person name="Hayes R.D."/>
            <person name="Mukherjee M."/>
            <person name="Okumura C.Y."/>
            <person name="Schneider R."/>
            <person name="Smith A.J."/>
            <person name="Vanacova S."/>
            <person name="Villalvazo M."/>
            <person name="Haas B.J."/>
            <person name="Pertea M."/>
            <person name="Feldblyum T.V."/>
            <person name="Utterback T.R."/>
            <person name="Shu C.L."/>
            <person name="Osoegawa K."/>
            <person name="de Jong P.J."/>
            <person name="Hrdy I."/>
            <person name="Horvathova L."/>
            <person name="Zubacova Z."/>
            <person name="Dolezal P."/>
            <person name="Malik S.B."/>
            <person name="Logsdon J.M. Jr."/>
            <person name="Henze K."/>
            <person name="Gupta A."/>
            <person name="Wang C.C."/>
            <person name="Dunne R.L."/>
            <person name="Upcroft J.A."/>
            <person name="Upcroft P."/>
            <person name="White O."/>
            <person name="Salzberg S.L."/>
            <person name="Tang P."/>
            <person name="Chiu C.-H."/>
            <person name="Lee Y.-S."/>
            <person name="Embley T.M."/>
            <person name="Coombs G.H."/>
            <person name="Mottram J.C."/>
            <person name="Tachezy J."/>
            <person name="Fraser-Liggett C.M."/>
            <person name="Johnson P.J."/>
        </authorList>
    </citation>
    <scope>NUCLEOTIDE SEQUENCE [LARGE SCALE GENOMIC DNA]</scope>
    <source>
        <strain evidence="2">G3</strain>
    </source>
</reference>
<dbReference type="EMBL" id="DS113279">
    <property type="protein sequence ID" value="EAY13855.1"/>
    <property type="molecule type" value="Genomic_DNA"/>
</dbReference>
<accession>A2E0H5</accession>
<feature type="compositionally biased region" description="Polar residues" evidence="1">
    <location>
        <begin position="213"/>
        <end position="234"/>
    </location>
</feature>
<feature type="compositionally biased region" description="Polar residues" evidence="1">
    <location>
        <begin position="193"/>
        <end position="205"/>
    </location>
</feature>
<evidence type="ECO:0000313" key="3">
    <source>
        <dbReference type="Proteomes" id="UP000001542"/>
    </source>
</evidence>
<gene>
    <name evidence="2" type="ORF">TVAG_044150</name>
</gene>
<proteinExistence type="predicted"/>
<sequence>MTYNLQLELDNNMIDITIKIVSENEMRVEANDPINYHRWQSTFDYNYFSLLAQQTILKDPRACSKIVYDSLKLKKGCEIKLTYVKDVTQKNDVGSELLLIFSINIMVKIALPFKLEPKPYSTQELVDIIKDLKKTQGPRLDIENQLIQKQLYEQSQAFFAEKQDLIQQIQMLQDENEKLKEDLSKKERIIKSLQETSHSKIQQSSYDRRAPSPHSSSIAERQTVSPRTRQTSGPYKTVRSGSSNSRNASAKNSRNASARSSSISSRNNSAFNSRNSSRNSSVQSSRRNSVASSSNNSRSSSVRSSRNSSARSSRGSTPTRTNTSYRSEHIPLKRFDPTAWKKQRDARRSASPARKTFY</sequence>
<dbReference type="VEuPathDB" id="TrichDB:TVAGG3_0541420"/>
<feature type="region of interest" description="Disordered" evidence="1">
    <location>
        <begin position="193"/>
        <end position="358"/>
    </location>
</feature>